<dbReference type="GO" id="GO:0005524">
    <property type="term" value="F:ATP binding"/>
    <property type="evidence" value="ECO:0007669"/>
    <property type="project" value="InterPro"/>
</dbReference>
<dbReference type="Pfam" id="PF00005">
    <property type="entry name" value="ABC_tran"/>
    <property type="match status" value="1"/>
</dbReference>
<dbReference type="PANTHER" id="PTHR24220">
    <property type="entry name" value="IMPORT ATP-BINDING PROTEIN"/>
    <property type="match status" value="1"/>
</dbReference>
<organism evidence="2">
    <name type="scientific">marine sediment metagenome</name>
    <dbReference type="NCBI Taxonomy" id="412755"/>
    <lineage>
        <taxon>unclassified sequences</taxon>
        <taxon>metagenomes</taxon>
        <taxon>ecological metagenomes</taxon>
    </lineage>
</organism>
<protein>
    <recommendedName>
        <fullName evidence="1">ABC transporter domain-containing protein</fullName>
    </recommendedName>
</protein>
<dbReference type="InterPro" id="IPR027417">
    <property type="entry name" value="P-loop_NTPase"/>
</dbReference>
<dbReference type="SUPFAM" id="SSF52540">
    <property type="entry name" value="P-loop containing nucleoside triphosphate hydrolases"/>
    <property type="match status" value="1"/>
</dbReference>
<name>X1BZE8_9ZZZZ</name>
<accession>X1BZE8</accession>
<dbReference type="EMBL" id="BART01020194">
    <property type="protein sequence ID" value="GAH01236.1"/>
    <property type="molecule type" value="Genomic_DNA"/>
</dbReference>
<evidence type="ECO:0000313" key="2">
    <source>
        <dbReference type="EMBL" id="GAH01236.1"/>
    </source>
</evidence>
<dbReference type="InterPro" id="IPR003439">
    <property type="entry name" value="ABC_transporter-like_ATP-bd"/>
</dbReference>
<evidence type="ECO:0000259" key="1">
    <source>
        <dbReference type="Pfam" id="PF00005"/>
    </source>
</evidence>
<dbReference type="Gene3D" id="3.40.50.300">
    <property type="entry name" value="P-loop containing nucleotide triphosphate hydrolases"/>
    <property type="match status" value="1"/>
</dbReference>
<dbReference type="AlphaFoldDB" id="X1BZE8"/>
<comment type="caution">
    <text evidence="2">The sequence shown here is derived from an EMBL/GenBank/DDBJ whole genome shotgun (WGS) entry which is preliminary data.</text>
</comment>
<dbReference type="GO" id="GO:0016887">
    <property type="term" value="F:ATP hydrolysis activity"/>
    <property type="evidence" value="ECO:0007669"/>
    <property type="project" value="InterPro"/>
</dbReference>
<reference evidence="2" key="1">
    <citation type="journal article" date="2014" name="Front. Microbiol.">
        <title>High frequency of phylogenetically diverse reductive dehalogenase-homologous genes in deep subseafloor sedimentary metagenomes.</title>
        <authorList>
            <person name="Kawai M."/>
            <person name="Futagami T."/>
            <person name="Toyoda A."/>
            <person name="Takaki Y."/>
            <person name="Nishi S."/>
            <person name="Hori S."/>
            <person name="Arai W."/>
            <person name="Tsubouchi T."/>
            <person name="Morono Y."/>
            <person name="Uchiyama I."/>
            <person name="Ito T."/>
            <person name="Fujiyama A."/>
            <person name="Inagaki F."/>
            <person name="Takami H."/>
        </authorList>
    </citation>
    <scope>NUCLEOTIDE SEQUENCE</scope>
    <source>
        <strain evidence="2">Expedition CK06-06</strain>
    </source>
</reference>
<sequence length="95" mass="10894">MEGMEDRRPAQLSGGQQQRVAVARAIVSQPKLVLADEPTANLDSKSMEKLMSHFRDLNRVHKVTFLIATHDQRVLAWADRRIDMEDGRVIRDELQ</sequence>
<gene>
    <name evidence="2" type="ORF">S01H4_37563</name>
</gene>
<dbReference type="InterPro" id="IPR015854">
    <property type="entry name" value="ABC_transpr_LolD-like"/>
</dbReference>
<dbReference type="GO" id="GO:0022857">
    <property type="term" value="F:transmembrane transporter activity"/>
    <property type="evidence" value="ECO:0007669"/>
    <property type="project" value="TreeGrafter"/>
</dbReference>
<proteinExistence type="predicted"/>
<feature type="domain" description="ABC transporter" evidence="1">
    <location>
        <begin position="4"/>
        <end position="40"/>
    </location>
</feature>
<dbReference type="GO" id="GO:0005886">
    <property type="term" value="C:plasma membrane"/>
    <property type="evidence" value="ECO:0007669"/>
    <property type="project" value="TreeGrafter"/>
</dbReference>